<protein>
    <recommendedName>
        <fullName evidence="5">BEN domain-containing protein</fullName>
    </recommendedName>
</protein>
<gene>
    <name evidence="3" type="ORF">HPB52_022859</name>
</gene>
<reference evidence="3" key="2">
    <citation type="submission" date="2021-09" db="EMBL/GenBank/DDBJ databases">
        <authorList>
            <person name="Jia N."/>
            <person name="Wang J."/>
            <person name="Shi W."/>
            <person name="Du L."/>
            <person name="Sun Y."/>
            <person name="Zhan W."/>
            <person name="Jiang J."/>
            <person name="Wang Q."/>
            <person name="Zhang B."/>
            <person name="Ji P."/>
            <person name="Sakyi L.B."/>
            <person name="Cui X."/>
            <person name="Yuan T."/>
            <person name="Jiang B."/>
            <person name="Yang W."/>
            <person name="Lam T.T.-Y."/>
            <person name="Chang Q."/>
            <person name="Ding S."/>
            <person name="Wang X."/>
            <person name="Zhu J."/>
            <person name="Ruan X."/>
            <person name="Zhao L."/>
            <person name="Wei J."/>
            <person name="Que T."/>
            <person name="Du C."/>
            <person name="Cheng J."/>
            <person name="Dai P."/>
            <person name="Han X."/>
            <person name="Huang E."/>
            <person name="Gao Y."/>
            <person name="Liu J."/>
            <person name="Shao H."/>
            <person name="Ye R."/>
            <person name="Li L."/>
            <person name="Wei W."/>
            <person name="Wang X."/>
            <person name="Wang C."/>
            <person name="Huo Q."/>
            <person name="Li W."/>
            <person name="Guo W."/>
            <person name="Chen H."/>
            <person name="Chen S."/>
            <person name="Zhou L."/>
            <person name="Zhou L."/>
            <person name="Ni X."/>
            <person name="Tian J."/>
            <person name="Zhou Y."/>
            <person name="Sheng Y."/>
            <person name="Liu T."/>
            <person name="Pan Y."/>
            <person name="Xia L."/>
            <person name="Li J."/>
            <person name="Zhao F."/>
            <person name="Cao W."/>
        </authorList>
    </citation>
    <scope>NUCLEOTIDE SEQUENCE</scope>
    <source>
        <strain evidence="3">Rsan-2018</strain>
        <tissue evidence="3">Larvae</tissue>
    </source>
</reference>
<evidence type="ECO:0000256" key="1">
    <source>
        <dbReference type="SAM" id="Coils"/>
    </source>
</evidence>
<feature type="coiled-coil region" evidence="1">
    <location>
        <begin position="102"/>
        <end position="143"/>
    </location>
</feature>
<reference evidence="3" key="1">
    <citation type="journal article" date="2020" name="Cell">
        <title>Large-Scale Comparative Analyses of Tick Genomes Elucidate Their Genetic Diversity and Vector Capacities.</title>
        <authorList>
            <consortium name="Tick Genome and Microbiome Consortium (TIGMIC)"/>
            <person name="Jia N."/>
            <person name="Wang J."/>
            <person name="Shi W."/>
            <person name="Du L."/>
            <person name="Sun Y."/>
            <person name="Zhan W."/>
            <person name="Jiang J.F."/>
            <person name="Wang Q."/>
            <person name="Zhang B."/>
            <person name="Ji P."/>
            <person name="Bell-Sakyi L."/>
            <person name="Cui X.M."/>
            <person name="Yuan T.T."/>
            <person name="Jiang B.G."/>
            <person name="Yang W.F."/>
            <person name="Lam T.T."/>
            <person name="Chang Q.C."/>
            <person name="Ding S.J."/>
            <person name="Wang X.J."/>
            <person name="Zhu J.G."/>
            <person name="Ruan X.D."/>
            <person name="Zhao L."/>
            <person name="Wei J.T."/>
            <person name="Ye R.Z."/>
            <person name="Que T.C."/>
            <person name="Du C.H."/>
            <person name="Zhou Y.H."/>
            <person name="Cheng J.X."/>
            <person name="Dai P.F."/>
            <person name="Guo W.B."/>
            <person name="Han X.H."/>
            <person name="Huang E.J."/>
            <person name="Li L.F."/>
            <person name="Wei W."/>
            <person name="Gao Y.C."/>
            <person name="Liu J.Z."/>
            <person name="Shao H.Z."/>
            <person name="Wang X."/>
            <person name="Wang C.C."/>
            <person name="Yang T.C."/>
            <person name="Huo Q.B."/>
            <person name="Li W."/>
            <person name="Chen H.Y."/>
            <person name="Chen S.E."/>
            <person name="Zhou L.G."/>
            <person name="Ni X.B."/>
            <person name="Tian J.H."/>
            <person name="Sheng Y."/>
            <person name="Liu T."/>
            <person name="Pan Y.S."/>
            <person name="Xia L.Y."/>
            <person name="Li J."/>
            <person name="Zhao F."/>
            <person name="Cao W.C."/>
        </authorList>
    </citation>
    <scope>NUCLEOTIDE SEQUENCE</scope>
    <source>
        <strain evidence="3">Rsan-2018</strain>
    </source>
</reference>
<dbReference type="GO" id="GO:0003677">
    <property type="term" value="F:DNA binding"/>
    <property type="evidence" value="ECO:0007669"/>
    <property type="project" value="InterPro"/>
</dbReference>
<sequence>MYASVRFRDDDVKAVVSVADIKHFSPNSVSDYDSSKWYRVRWQDDHQKGFFRAQIVRLFETKEAASQSSKRVPLPPRPSDSEEETDNSVSESSGDSLHEVLNRNCQEEVQQLRKENRLLKAENEKLLHENKKMHSRLEILEKALCSSVFDTESRLWAHTARCSTGAVASQASPMEPQKYQKLAAVTSPSSVPKMCKDTPDLSAETADLPSNLSQDEEVAMQPRCTAVSILGDKVLLGSSVFFTHYLEKRCSDSELTKRHNMLGKLVAAKIADLMKQKK</sequence>
<dbReference type="AlphaFoldDB" id="A0A9D4YR10"/>
<dbReference type="InterPro" id="IPR040391">
    <property type="entry name" value="BEND5"/>
</dbReference>
<feature type="region of interest" description="Disordered" evidence="2">
    <location>
        <begin position="66"/>
        <end position="98"/>
    </location>
</feature>
<dbReference type="GO" id="GO:0045892">
    <property type="term" value="P:negative regulation of DNA-templated transcription"/>
    <property type="evidence" value="ECO:0007669"/>
    <property type="project" value="InterPro"/>
</dbReference>
<dbReference type="Proteomes" id="UP000821837">
    <property type="component" value="Chromosome 1"/>
</dbReference>
<dbReference type="EMBL" id="JABSTV010001245">
    <property type="protein sequence ID" value="KAH7984585.1"/>
    <property type="molecule type" value="Genomic_DNA"/>
</dbReference>
<comment type="caution">
    <text evidence="3">The sequence shown here is derived from an EMBL/GenBank/DDBJ whole genome shotgun (WGS) entry which is preliminary data.</text>
</comment>
<proteinExistence type="predicted"/>
<accession>A0A9D4YR10</accession>
<evidence type="ECO:0000256" key="2">
    <source>
        <dbReference type="SAM" id="MobiDB-lite"/>
    </source>
</evidence>
<organism evidence="3 4">
    <name type="scientific">Rhipicephalus sanguineus</name>
    <name type="common">Brown dog tick</name>
    <name type="synonym">Ixodes sanguineus</name>
    <dbReference type="NCBI Taxonomy" id="34632"/>
    <lineage>
        <taxon>Eukaryota</taxon>
        <taxon>Metazoa</taxon>
        <taxon>Ecdysozoa</taxon>
        <taxon>Arthropoda</taxon>
        <taxon>Chelicerata</taxon>
        <taxon>Arachnida</taxon>
        <taxon>Acari</taxon>
        <taxon>Parasitiformes</taxon>
        <taxon>Ixodida</taxon>
        <taxon>Ixodoidea</taxon>
        <taxon>Ixodidae</taxon>
        <taxon>Rhipicephalinae</taxon>
        <taxon>Rhipicephalus</taxon>
        <taxon>Rhipicephalus</taxon>
    </lineage>
</organism>
<dbReference type="PANTHER" id="PTHR14628:SF1">
    <property type="entry name" value="BEN DOMAIN-CONTAINING PROTEIN 5"/>
    <property type="match status" value="1"/>
</dbReference>
<evidence type="ECO:0008006" key="5">
    <source>
        <dbReference type="Google" id="ProtNLM"/>
    </source>
</evidence>
<evidence type="ECO:0000313" key="4">
    <source>
        <dbReference type="Proteomes" id="UP000821837"/>
    </source>
</evidence>
<evidence type="ECO:0000313" key="3">
    <source>
        <dbReference type="EMBL" id="KAH7984585.1"/>
    </source>
</evidence>
<keyword evidence="1" id="KW-0175">Coiled coil</keyword>
<keyword evidence="4" id="KW-1185">Reference proteome</keyword>
<dbReference type="PANTHER" id="PTHR14628">
    <property type="entry name" value="BEN DOMAIN-CONTAINING PROTEIN 5"/>
    <property type="match status" value="1"/>
</dbReference>
<name>A0A9D4YR10_RHISA</name>
<dbReference type="VEuPathDB" id="VectorBase:RSAN_053846"/>